<evidence type="ECO:0000313" key="3">
    <source>
        <dbReference type="Proteomes" id="UP000805841"/>
    </source>
</evidence>
<dbReference type="EMBL" id="JAAOCA010000012">
    <property type="protein sequence ID" value="MBD1599302.1"/>
    <property type="molecule type" value="Genomic_DNA"/>
</dbReference>
<keyword evidence="1" id="KW-0472">Membrane</keyword>
<reference evidence="2 3" key="1">
    <citation type="journal article" date="2020" name="Insects">
        <title>Bacteria Belonging to Pseudomonas typographi sp. nov. from the Bark Beetle Ips typographus Have Genomic Potential to Aid in the Host Ecology.</title>
        <authorList>
            <person name="Peral-Aranega E."/>
            <person name="Saati-Santamaria Z."/>
            <person name="Kolarik M."/>
            <person name="Rivas R."/>
            <person name="Garcia-Fraile P."/>
        </authorList>
    </citation>
    <scope>NUCLEOTIDE SEQUENCE [LARGE SCALE GENOMIC DNA]</scope>
    <source>
        <strain evidence="2 3">CA3A</strain>
    </source>
</reference>
<gene>
    <name evidence="2" type="ORF">HAQ05_11385</name>
</gene>
<sequence length="86" mass="9640">MGRQVLLYLSHVVKRIIDSVTPQARATRDEEEHEGFSLASLVMVIGLSLYIAGGLGFYAKTHLWDTLTEQQKGIVMQAMMSNDQML</sequence>
<evidence type="ECO:0000313" key="2">
    <source>
        <dbReference type="EMBL" id="MBD1599302.1"/>
    </source>
</evidence>
<evidence type="ECO:0000256" key="1">
    <source>
        <dbReference type="SAM" id="Phobius"/>
    </source>
</evidence>
<name>A0ABR7Z1P1_9PSED</name>
<dbReference type="Proteomes" id="UP000805841">
    <property type="component" value="Unassembled WGS sequence"/>
</dbReference>
<dbReference type="RefSeq" id="WP_190420485.1">
    <property type="nucleotide sequence ID" value="NZ_JAAOCA010000012.1"/>
</dbReference>
<organism evidence="2 3">
    <name type="scientific">Pseudomonas typographi</name>
    <dbReference type="NCBI Taxonomy" id="2715964"/>
    <lineage>
        <taxon>Bacteria</taxon>
        <taxon>Pseudomonadati</taxon>
        <taxon>Pseudomonadota</taxon>
        <taxon>Gammaproteobacteria</taxon>
        <taxon>Pseudomonadales</taxon>
        <taxon>Pseudomonadaceae</taxon>
        <taxon>Pseudomonas</taxon>
    </lineage>
</organism>
<keyword evidence="1" id="KW-0812">Transmembrane</keyword>
<comment type="caution">
    <text evidence="2">The sequence shown here is derived from an EMBL/GenBank/DDBJ whole genome shotgun (WGS) entry which is preliminary data.</text>
</comment>
<accession>A0ABR7Z1P1</accession>
<proteinExistence type="predicted"/>
<protein>
    <submittedName>
        <fullName evidence="2">Uncharacterized protein</fullName>
    </submittedName>
</protein>
<keyword evidence="1" id="KW-1133">Transmembrane helix</keyword>
<feature type="transmembrane region" description="Helical" evidence="1">
    <location>
        <begin position="38"/>
        <end position="59"/>
    </location>
</feature>
<keyword evidence="3" id="KW-1185">Reference proteome</keyword>